<gene>
    <name evidence="1" type="ORF">S01H1_57378</name>
</gene>
<accession>X0XM17</accession>
<evidence type="ECO:0000313" key="1">
    <source>
        <dbReference type="EMBL" id="GAG25981.1"/>
    </source>
</evidence>
<reference evidence="1" key="1">
    <citation type="journal article" date="2014" name="Front. Microbiol.">
        <title>High frequency of phylogenetically diverse reductive dehalogenase-homologous genes in deep subseafloor sedimentary metagenomes.</title>
        <authorList>
            <person name="Kawai M."/>
            <person name="Futagami T."/>
            <person name="Toyoda A."/>
            <person name="Takaki Y."/>
            <person name="Nishi S."/>
            <person name="Hori S."/>
            <person name="Arai W."/>
            <person name="Tsubouchi T."/>
            <person name="Morono Y."/>
            <person name="Uchiyama I."/>
            <person name="Ito T."/>
            <person name="Fujiyama A."/>
            <person name="Inagaki F."/>
            <person name="Takami H."/>
        </authorList>
    </citation>
    <scope>NUCLEOTIDE SEQUENCE</scope>
    <source>
        <strain evidence="1">Expedition CK06-06</strain>
    </source>
</reference>
<organism evidence="1">
    <name type="scientific">marine sediment metagenome</name>
    <dbReference type="NCBI Taxonomy" id="412755"/>
    <lineage>
        <taxon>unclassified sequences</taxon>
        <taxon>metagenomes</taxon>
        <taxon>ecological metagenomes</taxon>
    </lineage>
</organism>
<evidence type="ECO:0008006" key="2">
    <source>
        <dbReference type="Google" id="ProtNLM"/>
    </source>
</evidence>
<name>X0XM17_9ZZZZ</name>
<protein>
    <recommendedName>
        <fullName evidence="2">HTH iclR-type domain-containing protein</fullName>
    </recommendedName>
</protein>
<sequence length="61" mass="6731">MKSPEEKQSISPEGIFFNAFDYFQARELDIGSLTRIALAAGCPNEETAHRVLASMTEKGLL</sequence>
<proteinExistence type="predicted"/>
<comment type="caution">
    <text evidence="1">The sequence shown here is derived from an EMBL/GenBank/DDBJ whole genome shotgun (WGS) entry which is preliminary data.</text>
</comment>
<feature type="non-terminal residue" evidence="1">
    <location>
        <position position="61"/>
    </location>
</feature>
<dbReference type="AlphaFoldDB" id="X0XM17"/>
<dbReference type="EMBL" id="BARS01037417">
    <property type="protein sequence ID" value="GAG25981.1"/>
    <property type="molecule type" value="Genomic_DNA"/>
</dbReference>